<accession>A0ACB8U4H5</accession>
<evidence type="ECO:0000313" key="1">
    <source>
        <dbReference type="EMBL" id="KAI0089150.1"/>
    </source>
</evidence>
<comment type="caution">
    <text evidence="1">The sequence shown here is derived from an EMBL/GenBank/DDBJ whole genome shotgun (WGS) entry which is preliminary data.</text>
</comment>
<reference evidence="1" key="1">
    <citation type="journal article" date="2021" name="Environ. Microbiol.">
        <title>Gene family expansions and transcriptome signatures uncover fungal adaptations to wood decay.</title>
        <authorList>
            <person name="Hage H."/>
            <person name="Miyauchi S."/>
            <person name="Viragh M."/>
            <person name="Drula E."/>
            <person name="Min B."/>
            <person name="Chaduli D."/>
            <person name="Navarro D."/>
            <person name="Favel A."/>
            <person name="Norest M."/>
            <person name="Lesage-Meessen L."/>
            <person name="Balint B."/>
            <person name="Merenyi Z."/>
            <person name="de Eugenio L."/>
            <person name="Morin E."/>
            <person name="Martinez A.T."/>
            <person name="Baldrian P."/>
            <person name="Stursova M."/>
            <person name="Martinez M.J."/>
            <person name="Novotny C."/>
            <person name="Magnuson J.K."/>
            <person name="Spatafora J.W."/>
            <person name="Maurice S."/>
            <person name="Pangilinan J."/>
            <person name="Andreopoulos W."/>
            <person name="LaButti K."/>
            <person name="Hundley H."/>
            <person name="Na H."/>
            <person name="Kuo A."/>
            <person name="Barry K."/>
            <person name="Lipzen A."/>
            <person name="Henrissat B."/>
            <person name="Riley R."/>
            <person name="Ahrendt S."/>
            <person name="Nagy L.G."/>
            <person name="Grigoriev I.V."/>
            <person name="Martin F."/>
            <person name="Rosso M.N."/>
        </authorList>
    </citation>
    <scope>NUCLEOTIDE SEQUENCE</scope>
    <source>
        <strain evidence="1">CBS 384.51</strain>
    </source>
</reference>
<proteinExistence type="predicted"/>
<dbReference type="Proteomes" id="UP001055072">
    <property type="component" value="Unassembled WGS sequence"/>
</dbReference>
<keyword evidence="2" id="KW-1185">Reference proteome</keyword>
<gene>
    <name evidence="1" type="ORF">BDY19DRAFT_127242</name>
</gene>
<protein>
    <submittedName>
        <fullName evidence="1">Uncharacterized protein</fullName>
    </submittedName>
</protein>
<evidence type="ECO:0000313" key="2">
    <source>
        <dbReference type="Proteomes" id="UP001055072"/>
    </source>
</evidence>
<name>A0ACB8U4H5_9APHY</name>
<organism evidence="1 2">
    <name type="scientific">Irpex rosettiformis</name>
    <dbReference type="NCBI Taxonomy" id="378272"/>
    <lineage>
        <taxon>Eukaryota</taxon>
        <taxon>Fungi</taxon>
        <taxon>Dikarya</taxon>
        <taxon>Basidiomycota</taxon>
        <taxon>Agaricomycotina</taxon>
        <taxon>Agaricomycetes</taxon>
        <taxon>Polyporales</taxon>
        <taxon>Irpicaceae</taxon>
        <taxon>Irpex</taxon>
    </lineage>
</organism>
<sequence>MSSKITEANTPTPGCTTSVHPCLRIAEIQMEVFHYLARKDCVNIAQTCSMFYNQAMDVVWAKVESFIPFVKCMPPEVLTIQTKKDNDWSRHILVTIDFAKEPRSEDWQLFLKHVHRVKEFSDIMFFGCNVLRDYVTDGLTPGAAKLLVSFICEHGCLFPKLKTLFVRSVLGERWLPRHLPYISRQTLQSVEFSSFNDDPPIDETTKDMYIAWPEIVPLLRSAWPHLCSIGLFSDFSIHQYQLPGKQDQIHICDQVMSPWLGGLSHLQTFRACLALYPSLLNALSELPLLHTLQLDGSLANLEDGYCYLDSDAESLQLSPSCFPSLKKLHINERAMPFDHPPVMLLQALAHSRTLTDLRIYVPITAQSAMKLTTLFETLSYISLLTDLYVNVSMPYASSNNSGDRPKLALSGKLLSLLFPLHHLQKLYLEFDACFDVTVEDQDLCSAAVAWPNLRYLSFPRDDFRTIPTQATLVGVQALYNGCPYLRRLYMTVNGNLPTIDLDYNGPSGSVRAVDLPTPNDDARICLMDDLRLDFRFHLSDMNPWYRYMDTAECLVLAVRLMFPLVNNFAPGNKVNPVWEERARRYRRESQILEQDEVQAWMDRIWVKASTFEVRLRERLRLLG</sequence>
<dbReference type="EMBL" id="MU274911">
    <property type="protein sequence ID" value="KAI0089150.1"/>
    <property type="molecule type" value="Genomic_DNA"/>
</dbReference>